<name>A0AAN6PQS1_9PEZI</name>
<evidence type="ECO:0000313" key="2">
    <source>
        <dbReference type="EMBL" id="KAK4096038.1"/>
    </source>
</evidence>
<dbReference type="EMBL" id="MU863745">
    <property type="protein sequence ID" value="KAK4096038.1"/>
    <property type="molecule type" value="Genomic_DNA"/>
</dbReference>
<keyword evidence="3" id="KW-1185">Reference proteome</keyword>
<evidence type="ECO:0000313" key="3">
    <source>
        <dbReference type="Proteomes" id="UP001305647"/>
    </source>
</evidence>
<sequence>MAIGTRLGLSFFLKANDAQVRKLYRRHCRRDRGPLRHRPHTRGCMICFLGRVRMSATAKGIIQDPADSETRQMRQEERQTHLSEEAESHPLPQCKLGFCDTDYNNLEEPLYCGCEAGEVAAAWQRPSNVCPRTGSWADDTCFEEHHDFVGWDATRHCCF</sequence>
<dbReference type="AlphaFoldDB" id="A0AAN6PQS1"/>
<proteinExistence type="predicted"/>
<feature type="compositionally biased region" description="Basic and acidic residues" evidence="1">
    <location>
        <begin position="68"/>
        <end position="88"/>
    </location>
</feature>
<comment type="caution">
    <text evidence="2">The sequence shown here is derived from an EMBL/GenBank/DDBJ whole genome shotgun (WGS) entry which is preliminary data.</text>
</comment>
<protein>
    <submittedName>
        <fullName evidence="2">Uncharacterized protein</fullName>
    </submittedName>
</protein>
<dbReference type="Proteomes" id="UP001305647">
    <property type="component" value="Unassembled WGS sequence"/>
</dbReference>
<reference evidence="2" key="1">
    <citation type="journal article" date="2023" name="Mol. Phylogenet. Evol.">
        <title>Genome-scale phylogeny and comparative genomics of the fungal order Sordariales.</title>
        <authorList>
            <person name="Hensen N."/>
            <person name="Bonometti L."/>
            <person name="Westerberg I."/>
            <person name="Brannstrom I.O."/>
            <person name="Guillou S."/>
            <person name="Cros-Aarteil S."/>
            <person name="Calhoun S."/>
            <person name="Haridas S."/>
            <person name="Kuo A."/>
            <person name="Mondo S."/>
            <person name="Pangilinan J."/>
            <person name="Riley R."/>
            <person name="LaButti K."/>
            <person name="Andreopoulos B."/>
            <person name="Lipzen A."/>
            <person name="Chen C."/>
            <person name="Yan M."/>
            <person name="Daum C."/>
            <person name="Ng V."/>
            <person name="Clum A."/>
            <person name="Steindorff A."/>
            <person name="Ohm R.A."/>
            <person name="Martin F."/>
            <person name="Silar P."/>
            <person name="Natvig D.O."/>
            <person name="Lalanne C."/>
            <person name="Gautier V."/>
            <person name="Ament-Velasquez S.L."/>
            <person name="Kruys A."/>
            <person name="Hutchinson M.I."/>
            <person name="Powell A.J."/>
            <person name="Barry K."/>
            <person name="Miller A.N."/>
            <person name="Grigoriev I.V."/>
            <person name="Debuchy R."/>
            <person name="Gladieux P."/>
            <person name="Hiltunen Thoren M."/>
            <person name="Johannesson H."/>
        </authorList>
    </citation>
    <scope>NUCLEOTIDE SEQUENCE</scope>
    <source>
        <strain evidence="2">CBS 757.83</strain>
    </source>
</reference>
<organism evidence="2 3">
    <name type="scientific">Parathielavia hyrcaniae</name>
    <dbReference type="NCBI Taxonomy" id="113614"/>
    <lineage>
        <taxon>Eukaryota</taxon>
        <taxon>Fungi</taxon>
        <taxon>Dikarya</taxon>
        <taxon>Ascomycota</taxon>
        <taxon>Pezizomycotina</taxon>
        <taxon>Sordariomycetes</taxon>
        <taxon>Sordariomycetidae</taxon>
        <taxon>Sordariales</taxon>
        <taxon>Chaetomiaceae</taxon>
        <taxon>Parathielavia</taxon>
    </lineage>
</organism>
<accession>A0AAN6PQS1</accession>
<evidence type="ECO:0000256" key="1">
    <source>
        <dbReference type="SAM" id="MobiDB-lite"/>
    </source>
</evidence>
<feature type="region of interest" description="Disordered" evidence="1">
    <location>
        <begin position="61"/>
        <end position="88"/>
    </location>
</feature>
<reference evidence="2" key="2">
    <citation type="submission" date="2023-05" db="EMBL/GenBank/DDBJ databases">
        <authorList>
            <consortium name="Lawrence Berkeley National Laboratory"/>
            <person name="Steindorff A."/>
            <person name="Hensen N."/>
            <person name="Bonometti L."/>
            <person name="Westerberg I."/>
            <person name="Brannstrom I.O."/>
            <person name="Guillou S."/>
            <person name="Cros-Aarteil S."/>
            <person name="Calhoun S."/>
            <person name="Haridas S."/>
            <person name="Kuo A."/>
            <person name="Mondo S."/>
            <person name="Pangilinan J."/>
            <person name="Riley R."/>
            <person name="Labutti K."/>
            <person name="Andreopoulos B."/>
            <person name="Lipzen A."/>
            <person name="Chen C."/>
            <person name="Yanf M."/>
            <person name="Daum C."/>
            <person name="Ng V."/>
            <person name="Clum A."/>
            <person name="Ohm R."/>
            <person name="Martin F."/>
            <person name="Silar P."/>
            <person name="Natvig D."/>
            <person name="Lalanne C."/>
            <person name="Gautier V."/>
            <person name="Ament-Velasquez S.L."/>
            <person name="Kruys A."/>
            <person name="Hutchinson M.I."/>
            <person name="Powell A.J."/>
            <person name="Barry K."/>
            <person name="Miller A.N."/>
            <person name="Grigoriev I.V."/>
            <person name="Debuchy R."/>
            <person name="Gladieux P."/>
            <person name="Thoren M.H."/>
            <person name="Johannesson H."/>
        </authorList>
    </citation>
    <scope>NUCLEOTIDE SEQUENCE</scope>
    <source>
        <strain evidence="2">CBS 757.83</strain>
    </source>
</reference>
<gene>
    <name evidence="2" type="ORF">N658DRAFT_65556</name>
</gene>